<dbReference type="AlphaFoldDB" id="A0A158H1Y4"/>
<dbReference type="Gene3D" id="3.40.50.2300">
    <property type="match status" value="1"/>
</dbReference>
<evidence type="ECO:0000313" key="2">
    <source>
        <dbReference type="Proteomes" id="UP000054683"/>
    </source>
</evidence>
<dbReference type="EMBL" id="FCOK02000023">
    <property type="protein sequence ID" value="SAL37909.1"/>
    <property type="molecule type" value="Genomic_DNA"/>
</dbReference>
<accession>A0A158H1Y4</accession>
<proteinExistence type="predicted"/>
<reference evidence="1 2" key="1">
    <citation type="submission" date="2016-01" db="EMBL/GenBank/DDBJ databases">
        <authorList>
            <person name="Oliw E.H."/>
        </authorList>
    </citation>
    <scope>NUCLEOTIDE SEQUENCE [LARGE SCALE GENOMIC DNA]</scope>
    <source>
        <strain evidence="1">LMG 27134</strain>
    </source>
</reference>
<sequence>MNARVLSLTETEARPPGVRFLCVCSDSGHRAWLAHALGTLGALEYVPFDAVELMPKISTLGAAMVFIDFARAPLEAPEASIASATAVAAAVHDAFPGVAIVALGHCSSRLARLRHCAPVYVILSTWKVSLAKHFGLRSS</sequence>
<dbReference type="Proteomes" id="UP000054683">
    <property type="component" value="Unassembled WGS sequence"/>
</dbReference>
<gene>
    <name evidence="1" type="ORF">AWB69_03694</name>
</gene>
<organism evidence="1 2">
    <name type="scientific">Caballeronia udeis</name>
    <dbReference type="NCBI Taxonomy" id="1232866"/>
    <lineage>
        <taxon>Bacteria</taxon>
        <taxon>Pseudomonadati</taxon>
        <taxon>Pseudomonadota</taxon>
        <taxon>Betaproteobacteria</taxon>
        <taxon>Burkholderiales</taxon>
        <taxon>Burkholderiaceae</taxon>
        <taxon>Caballeronia</taxon>
    </lineage>
</organism>
<dbReference type="RefSeq" id="WP_156528887.1">
    <property type="nucleotide sequence ID" value="NZ_FCOK02000023.1"/>
</dbReference>
<protein>
    <submittedName>
        <fullName evidence="1">Fimbrial protein</fullName>
    </submittedName>
</protein>
<name>A0A158H1Y4_9BURK</name>
<evidence type="ECO:0000313" key="1">
    <source>
        <dbReference type="EMBL" id="SAL37909.1"/>
    </source>
</evidence>